<protein>
    <submittedName>
        <fullName evidence="3">NAD(P)H-dependent oxidoreductase</fullName>
    </submittedName>
</protein>
<dbReference type="EMBL" id="JAGQFT020000004">
    <property type="protein sequence ID" value="MBS7456978.1"/>
    <property type="molecule type" value="Genomic_DNA"/>
</dbReference>
<keyword evidence="1" id="KW-0285">Flavoprotein</keyword>
<gene>
    <name evidence="4" type="ORF">KB893_007500</name>
    <name evidence="3" type="ORF">KB893_04925</name>
</gene>
<dbReference type="Proteomes" id="UP000675747">
    <property type="component" value="Unassembled WGS sequence"/>
</dbReference>
<evidence type="ECO:0000259" key="2">
    <source>
        <dbReference type="Pfam" id="PF03358"/>
    </source>
</evidence>
<dbReference type="InterPro" id="IPR005025">
    <property type="entry name" value="FMN_Rdtase-like_dom"/>
</dbReference>
<organism evidence="3">
    <name type="scientific">Coralloluteibacterium stylophorae</name>
    <dbReference type="NCBI Taxonomy" id="1776034"/>
    <lineage>
        <taxon>Bacteria</taxon>
        <taxon>Pseudomonadati</taxon>
        <taxon>Pseudomonadota</taxon>
        <taxon>Gammaproteobacteria</taxon>
        <taxon>Lysobacterales</taxon>
        <taxon>Lysobacteraceae</taxon>
        <taxon>Coralloluteibacterium</taxon>
    </lineage>
</organism>
<sequence length="201" mass="21460">MALRAFGMNCTLKGGPAPSSTQVLLDQVLGAIGSHDVETGHARVVDHDVRPGVSADEGEGDAWPALRRRVLDADILVLATPIWMGQPSSVAKRVLERMDAFLGEIDDQGRYPTWGRVAVVAVVGNEDGAHHVSAELYQALADVGFTIPGTTPAYWVGEAMGSTDFKDLPRTPEKVERTVKALASCAVHLARLLKANPYPAP</sequence>
<dbReference type="SUPFAM" id="SSF52218">
    <property type="entry name" value="Flavoproteins"/>
    <property type="match status" value="1"/>
</dbReference>
<dbReference type="EMBL" id="JAGQFT010000024">
    <property type="protein sequence ID" value="MBR0561859.1"/>
    <property type="molecule type" value="Genomic_DNA"/>
</dbReference>
<evidence type="ECO:0000313" key="3">
    <source>
        <dbReference type="EMBL" id="MBR0561859.1"/>
    </source>
</evidence>
<accession>A0A8J7VRZ7</accession>
<dbReference type="InterPro" id="IPR029039">
    <property type="entry name" value="Flavoprotein-like_sf"/>
</dbReference>
<dbReference type="Pfam" id="PF03358">
    <property type="entry name" value="FMN_red"/>
    <property type="match status" value="1"/>
</dbReference>
<keyword evidence="1" id="KW-0288">FMN</keyword>
<evidence type="ECO:0000313" key="5">
    <source>
        <dbReference type="Proteomes" id="UP000675747"/>
    </source>
</evidence>
<dbReference type="GO" id="GO:0016491">
    <property type="term" value="F:oxidoreductase activity"/>
    <property type="evidence" value="ECO:0007669"/>
    <property type="project" value="InterPro"/>
</dbReference>
<dbReference type="Gene3D" id="3.40.50.360">
    <property type="match status" value="1"/>
</dbReference>
<comment type="caution">
    <text evidence="3">The sequence shown here is derived from an EMBL/GenBank/DDBJ whole genome shotgun (WGS) entry which is preliminary data.</text>
</comment>
<evidence type="ECO:0000313" key="4">
    <source>
        <dbReference type="EMBL" id="MBS7456978.1"/>
    </source>
</evidence>
<dbReference type="AlphaFoldDB" id="A0A8J7VRZ7"/>
<feature type="domain" description="NADPH-dependent FMN reductase-like" evidence="2">
    <location>
        <begin position="14"/>
        <end position="149"/>
    </location>
</feature>
<reference evidence="3" key="2">
    <citation type="submission" date="2021-04" db="EMBL/GenBank/DDBJ databases">
        <authorList>
            <person name="Karlyshev A.V."/>
        </authorList>
    </citation>
    <scope>NUCLEOTIDE SEQUENCE</scope>
    <source>
        <strain evidence="3">LMG 29479</strain>
    </source>
</reference>
<evidence type="ECO:0000256" key="1">
    <source>
        <dbReference type="ARBA" id="ARBA00022643"/>
    </source>
</evidence>
<proteinExistence type="predicted"/>
<name>A0A8J7VRZ7_9GAMM</name>
<reference evidence="4 5" key="1">
    <citation type="journal article" date="2021" name="Microbiol. Resour. Announc.">
        <title>Draft Genome Sequence of Coralloluteibacterium stylophorae LMG 29479T.</title>
        <authorList>
            <person name="Karlyshev A.V."/>
            <person name="Kudryashova E.B."/>
            <person name="Ariskina E.V."/>
            <person name="Conroy A.P."/>
            <person name="Abidueva E.Y."/>
        </authorList>
    </citation>
    <scope>NUCLEOTIDE SEQUENCE [LARGE SCALE GENOMIC DNA]</scope>
    <source>
        <strain evidence="4 5">LMG 29479</strain>
    </source>
</reference>
<dbReference type="RefSeq" id="WP_211925824.1">
    <property type="nucleotide sequence ID" value="NZ_JAGQFT020000004.1"/>
</dbReference>
<keyword evidence="5" id="KW-1185">Reference proteome</keyword>